<dbReference type="Proteomes" id="UP000255283">
    <property type="component" value="Unassembled WGS sequence"/>
</dbReference>
<accession>A0AAQ1ZJ67</accession>
<dbReference type="EMBL" id="UGTJ01000001">
    <property type="protein sequence ID" value="SUB80230.1"/>
    <property type="molecule type" value="Genomic_DNA"/>
</dbReference>
<gene>
    <name evidence="1" type="ORF">NCTC13063_01513</name>
</gene>
<sequence>MWFPFKDTMMTNKTSNENSYLEFTKSIIDKQN</sequence>
<reference evidence="1 2" key="1">
    <citation type="submission" date="2018-06" db="EMBL/GenBank/DDBJ databases">
        <authorList>
            <consortium name="Pathogen Informatics"/>
            <person name="Doyle S."/>
        </authorList>
    </citation>
    <scope>NUCLEOTIDE SEQUENCE [LARGE SCALE GENOMIC DNA]</scope>
    <source>
        <strain evidence="1 2">NCTC13063</strain>
    </source>
</reference>
<name>A0AAQ1ZJ67_9BACT</name>
<protein>
    <submittedName>
        <fullName evidence="1">Uncharacterized protein</fullName>
    </submittedName>
</protein>
<evidence type="ECO:0000313" key="2">
    <source>
        <dbReference type="Proteomes" id="UP000255283"/>
    </source>
</evidence>
<comment type="caution">
    <text evidence="1">The sequence shown here is derived from an EMBL/GenBank/DDBJ whole genome shotgun (WGS) entry which is preliminary data.</text>
</comment>
<evidence type="ECO:0000313" key="1">
    <source>
        <dbReference type="EMBL" id="SUB80230.1"/>
    </source>
</evidence>
<organism evidence="1 2">
    <name type="scientific">Segatella buccae</name>
    <dbReference type="NCBI Taxonomy" id="28126"/>
    <lineage>
        <taxon>Bacteria</taxon>
        <taxon>Pseudomonadati</taxon>
        <taxon>Bacteroidota</taxon>
        <taxon>Bacteroidia</taxon>
        <taxon>Bacteroidales</taxon>
        <taxon>Prevotellaceae</taxon>
        <taxon>Segatella</taxon>
    </lineage>
</organism>
<dbReference type="AlphaFoldDB" id="A0AAQ1ZJ67"/>
<proteinExistence type="predicted"/>